<dbReference type="Proteomes" id="UP001227268">
    <property type="component" value="Unassembled WGS sequence"/>
</dbReference>
<proteinExistence type="predicted"/>
<evidence type="ECO:0000313" key="2">
    <source>
        <dbReference type="Proteomes" id="UP001227268"/>
    </source>
</evidence>
<comment type="caution">
    <text evidence="1">The sequence shown here is derived from an EMBL/GenBank/DDBJ whole genome shotgun (WGS) entry which is preliminary data.</text>
</comment>
<gene>
    <name evidence="1" type="ORF">QFC21_005720</name>
</gene>
<sequence>MVNAMIRFNEKEAINSATMKGLKTPKHTIPDIKKPKWSTKKKALLSSGKQLKLGSDPGVKKRLRKDIRSISRLFKETVRHSQTGSERKSRLFGKRRPKSRTLSTQGS</sequence>
<organism evidence="1 2">
    <name type="scientific">Naganishia friedmannii</name>
    <dbReference type="NCBI Taxonomy" id="89922"/>
    <lineage>
        <taxon>Eukaryota</taxon>
        <taxon>Fungi</taxon>
        <taxon>Dikarya</taxon>
        <taxon>Basidiomycota</taxon>
        <taxon>Agaricomycotina</taxon>
        <taxon>Tremellomycetes</taxon>
        <taxon>Filobasidiales</taxon>
        <taxon>Filobasidiaceae</taxon>
        <taxon>Naganishia</taxon>
    </lineage>
</organism>
<protein>
    <submittedName>
        <fullName evidence="1">Uncharacterized protein</fullName>
    </submittedName>
</protein>
<evidence type="ECO:0000313" key="1">
    <source>
        <dbReference type="EMBL" id="KAJ9094928.1"/>
    </source>
</evidence>
<accession>A0ACC2V6E7</accession>
<keyword evidence="2" id="KW-1185">Reference proteome</keyword>
<name>A0ACC2V6E7_9TREE</name>
<reference evidence="1" key="1">
    <citation type="submission" date="2023-04" db="EMBL/GenBank/DDBJ databases">
        <title>Draft Genome sequencing of Naganishia species isolated from polar environments using Oxford Nanopore Technology.</title>
        <authorList>
            <person name="Leo P."/>
            <person name="Venkateswaran K."/>
        </authorList>
    </citation>
    <scope>NUCLEOTIDE SEQUENCE</scope>
    <source>
        <strain evidence="1">MNA-CCFEE 5423</strain>
    </source>
</reference>
<dbReference type="EMBL" id="JASBWT010000023">
    <property type="protein sequence ID" value="KAJ9094928.1"/>
    <property type="molecule type" value="Genomic_DNA"/>
</dbReference>